<dbReference type="InterPro" id="IPR051328">
    <property type="entry name" value="T7SS_ABC-Transporter"/>
</dbReference>
<organism evidence="7 8">
    <name type="scientific">Corynebacterium lipophilum</name>
    <dbReference type="NCBI Taxonomy" id="2804918"/>
    <lineage>
        <taxon>Bacteria</taxon>
        <taxon>Bacillati</taxon>
        <taxon>Actinomycetota</taxon>
        <taxon>Actinomycetes</taxon>
        <taxon>Mycobacteriales</taxon>
        <taxon>Corynebacteriaceae</taxon>
        <taxon>Corynebacterium</taxon>
    </lineage>
</organism>
<dbReference type="InterPro" id="IPR017501">
    <property type="entry name" value="Phage_infect_YhgE_C"/>
</dbReference>
<evidence type="ECO:0000256" key="3">
    <source>
        <dbReference type="ARBA" id="ARBA00022989"/>
    </source>
</evidence>
<dbReference type="InterPro" id="IPR013525">
    <property type="entry name" value="ABC2_TM"/>
</dbReference>
<name>A0AAW5HX07_9CORY</name>
<feature type="domain" description="ABC-2 type transporter transmembrane" evidence="6">
    <location>
        <begin position="486"/>
        <end position="678"/>
    </location>
</feature>
<dbReference type="NCBIfam" id="TIGR03062">
    <property type="entry name" value="pip_yhgE_Cterm"/>
    <property type="match status" value="1"/>
</dbReference>
<feature type="transmembrane region" description="Helical" evidence="5">
    <location>
        <begin position="21"/>
        <end position="43"/>
    </location>
</feature>
<keyword evidence="8" id="KW-1185">Reference proteome</keyword>
<proteinExistence type="predicted"/>
<accession>A0AAW5HX07</accession>
<dbReference type="Pfam" id="PF12698">
    <property type="entry name" value="ABC2_membrane_3"/>
    <property type="match status" value="2"/>
</dbReference>
<dbReference type="NCBIfam" id="TIGR03057">
    <property type="entry name" value="xxxLxxG_by_4"/>
    <property type="match status" value="5"/>
</dbReference>
<sequence>MIAGLHIGSNFRKFGHGKLPPLAIIAITLIPLLFGGLFVWSYYDPLGNLHKMPVALVNSDEGEHGLTVVEELMAEQPMDFRLVSAEEAQKGVADGTYYLGVEIPSDFSEAAESVNSDNPHQAKLNISLNETNGFIPTMLGNQVTLIMSSVISESVSKEVVNQLFVGFNTIHDGMVQAADGAGKLDDGANKAKDGSGKLKDGAGKLNGGVGELDNGIKKLADGAQQLDSGIGELQQGANTLNEKLGEASQGANKLADGLSALQDGTNQLGAGAAAIAGGVGKLTSITDQLNVAQNTFNSINATLDQAIRQLDATPVPGAADLANQARGLKAQLNGDQFVAMNPQMINDLTRLRNGAQELSTQLNDPTAKYRSGMDQAAAGAQTLAQGLRMLQDGSGTLVVGVGKLKDGSSRLVVGANSAAEGTSKLAGGSNQLVVGLNDLNDGLVTLSDGTGELSLKLNEGADKAPTWEGDRLEKATEAAGNPVVHNNTGDELTFFGKGLSPFFLSLSLWIGGLVLYMILAPFSRRVIDSGTNPFRMVAHTLLPSLIVGFVQAVLLWLVQVVAIGVEPKHPLGLFGVLWFGSWVFMSLILAINMVFGPATGRLVTMALMSLQLVASNGLYPPEVQPGFIQWVHAWDPMRFTVDMIRVAFFGNHAEDPRLLRAIVVLTLLAVAAWLISAWGMWKRRILNDKDIHPELSL</sequence>
<dbReference type="SUPFAM" id="SSF101967">
    <property type="entry name" value="Adhesin YadA, collagen-binding domain"/>
    <property type="match status" value="1"/>
</dbReference>
<evidence type="ECO:0000256" key="4">
    <source>
        <dbReference type="ARBA" id="ARBA00023136"/>
    </source>
</evidence>
<gene>
    <name evidence="7" type="ORF">JMN37_05170</name>
</gene>
<evidence type="ECO:0000313" key="7">
    <source>
        <dbReference type="EMBL" id="MCO6394371.1"/>
    </source>
</evidence>
<feature type="transmembrane region" description="Helical" evidence="5">
    <location>
        <begin position="502"/>
        <end position="520"/>
    </location>
</feature>
<dbReference type="NCBIfam" id="TIGR03061">
    <property type="entry name" value="pip_yhgE_Nterm"/>
    <property type="match status" value="1"/>
</dbReference>
<evidence type="ECO:0000259" key="6">
    <source>
        <dbReference type="Pfam" id="PF12698"/>
    </source>
</evidence>
<comment type="caution">
    <text evidence="7">The sequence shown here is derived from an EMBL/GenBank/DDBJ whole genome shotgun (WGS) entry which is preliminary data.</text>
</comment>
<protein>
    <submittedName>
        <fullName evidence="7">YhgE/Pip domain-containing protein</fullName>
    </submittedName>
</protein>
<dbReference type="SUPFAM" id="SSF58104">
    <property type="entry name" value="Methyl-accepting chemotaxis protein (MCP) signaling domain"/>
    <property type="match status" value="1"/>
</dbReference>
<feature type="transmembrane region" description="Helical" evidence="5">
    <location>
        <begin position="571"/>
        <end position="595"/>
    </location>
</feature>
<dbReference type="InterPro" id="IPR011049">
    <property type="entry name" value="Serralysin-like_metalloprot_C"/>
</dbReference>
<feature type="domain" description="ABC-2 type transporter transmembrane" evidence="6">
    <location>
        <begin position="24"/>
        <end position="142"/>
    </location>
</feature>
<evidence type="ECO:0000256" key="1">
    <source>
        <dbReference type="ARBA" id="ARBA00004141"/>
    </source>
</evidence>
<keyword evidence="4 5" id="KW-0472">Membrane</keyword>
<dbReference type="EMBL" id="JAEUWV010000004">
    <property type="protein sequence ID" value="MCO6394371.1"/>
    <property type="molecule type" value="Genomic_DNA"/>
</dbReference>
<dbReference type="Gene3D" id="1.10.287.950">
    <property type="entry name" value="Methyl-accepting chemotaxis protein"/>
    <property type="match status" value="1"/>
</dbReference>
<feature type="transmembrane region" description="Helical" evidence="5">
    <location>
        <begin position="658"/>
        <end position="681"/>
    </location>
</feature>
<dbReference type="GO" id="GO:0016020">
    <property type="term" value="C:membrane"/>
    <property type="evidence" value="ECO:0007669"/>
    <property type="project" value="UniProtKB-SubCell"/>
</dbReference>
<dbReference type="PANTHER" id="PTHR43077:SF5">
    <property type="entry name" value="PHAGE INFECTION PROTEIN"/>
    <property type="match status" value="1"/>
</dbReference>
<comment type="subcellular location">
    <subcellularLocation>
        <location evidence="1">Membrane</location>
        <topology evidence="1">Multi-pass membrane protein</topology>
    </subcellularLocation>
</comment>
<keyword evidence="3 5" id="KW-1133">Transmembrane helix</keyword>
<feature type="transmembrane region" description="Helical" evidence="5">
    <location>
        <begin position="541"/>
        <end position="565"/>
    </location>
</feature>
<dbReference type="AlphaFoldDB" id="A0AAW5HX07"/>
<dbReference type="GO" id="GO:0140359">
    <property type="term" value="F:ABC-type transporter activity"/>
    <property type="evidence" value="ECO:0007669"/>
    <property type="project" value="InterPro"/>
</dbReference>
<reference evidence="7 8" key="1">
    <citation type="submission" date="2021-01" db="EMBL/GenBank/DDBJ databases">
        <title>Identification and Characterization of Corynebacterium sp.</title>
        <authorList>
            <person name="Luo Q."/>
            <person name="Qu P."/>
            <person name="Chen Q."/>
        </authorList>
    </citation>
    <scope>NUCLEOTIDE SEQUENCE [LARGE SCALE GENOMIC DNA]</scope>
    <source>
        <strain evidence="7 8">MC-18</strain>
    </source>
</reference>
<dbReference type="RefSeq" id="WP_252931243.1">
    <property type="nucleotide sequence ID" value="NZ_JAEUWV010000004.1"/>
</dbReference>
<dbReference type="InterPro" id="IPR023908">
    <property type="entry name" value="xxxLxxG_rpt"/>
</dbReference>
<evidence type="ECO:0000313" key="8">
    <source>
        <dbReference type="Proteomes" id="UP001205920"/>
    </source>
</evidence>
<evidence type="ECO:0000256" key="5">
    <source>
        <dbReference type="SAM" id="Phobius"/>
    </source>
</evidence>
<dbReference type="PANTHER" id="PTHR43077">
    <property type="entry name" value="TRANSPORT PERMEASE YVFS-RELATED"/>
    <property type="match status" value="1"/>
</dbReference>
<dbReference type="Proteomes" id="UP001205920">
    <property type="component" value="Unassembled WGS sequence"/>
</dbReference>
<evidence type="ECO:0000256" key="2">
    <source>
        <dbReference type="ARBA" id="ARBA00022692"/>
    </source>
</evidence>
<dbReference type="InterPro" id="IPR017500">
    <property type="entry name" value="Phage_infect_YhgE_N"/>
</dbReference>
<keyword evidence="2 5" id="KW-0812">Transmembrane</keyword>